<evidence type="ECO:0000313" key="11">
    <source>
        <dbReference type="Proteomes" id="UP000223913"/>
    </source>
</evidence>
<protein>
    <submittedName>
        <fullName evidence="10">ABC transporter permease</fullName>
    </submittedName>
</protein>
<comment type="similarity">
    <text evidence="2">Belongs to the ABC-2 integral membrane protein family.</text>
</comment>
<dbReference type="PROSITE" id="PS51012">
    <property type="entry name" value="ABC_TM2"/>
    <property type="match status" value="1"/>
</dbReference>
<feature type="transmembrane region" description="Helical" evidence="8">
    <location>
        <begin position="181"/>
        <end position="204"/>
    </location>
</feature>
<dbReference type="GO" id="GO:0005886">
    <property type="term" value="C:plasma membrane"/>
    <property type="evidence" value="ECO:0007669"/>
    <property type="project" value="UniProtKB-SubCell"/>
</dbReference>
<dbReference type="Gene3D" id="3.40.1710.10">
    <property type="entry name" value="abc type-2 transporter like domain"/>
    <property type="match status" value="1"/>
</dbReference>
<keyword evidence="5 8" id="KW-0812">Transmembrane</keyword>
<dbReference type="InterPro" id="IPR047817">
    <property type="entry name" value="ABC2_TM_bact-type"/>
</dbReference>
<evidence type="ECO:0000256" key="4">
    <source>
        <dbReference type="ARBA" id="ARBA00022475"/>
    </source>
</evidence>
<organism evidence="10 11">
    <name type="scientific">Flavilitoribacter nigricans (strain ATCC 23147 / DSM 23189 / NBRC 102662 / NCIMB 1420 / SS-2)</name>
    <name type="common">Lewinella nigricans</name>
    <dbReference type="NCBI Taxonomy" id="1122177"/>
    <lineage>
        <taxon>Bacteria</taxon>
        <taxon>Pseudomonadati</taxon>
        <taxon>Bacteroidota</taxon>
        <taxon>Saprospiria</taxon>
        <taxon>Saprospirales</taxon>
        <taxon>Lewinellaceae</taxon>
        <taxon>Flavilitoribacter</taxon>
    </lineage>
</organism>
<reference evidence="10 11" key="1">
    <citation type="submission" date="2017-10" db="EMBL/GenBank/DDBJ databases">
        <title>The draft genome sequence of Lewinella nigricans NBRC 102662.</title>
        <authorList>
            <person name="Wang K."/>
        </authorList>
    </citation>
    <scope>NUCLEOTIDE SEQUENCE [LARGE SCALE GENOMIC DNA]</scope>
    <source>
        <strain evidence="10 11">NBRC 102662</strain>
    </source>
</reference>
<keyword evidence="3" id="KW-0813">Transport</keyword>
<feature type="domain" description="ABC transmembrane type-2" evidence="9">
    <location>
        <begin position="148"/>
        <end position="373"/>
    </location>
</feature>
<dbReference type="PANTHER" id="PTHR30294">
    <property type="entry name" value="MEMBRANE COMPONENT OF ABC TRANSPORTER YHHJ-RELATED"/>
    <property type="match status" value="1"/>
</dbReference>
<name>A0A2D0N3X5_FLAN2</name>
<dbReference type="InterPro" id="IPR013525">
    <property type="entry name" value="ABC2_TM"/>
</dbReference>
<evidence type="ECO:0000256" key="6">
    <source>
        <dbReference type="ARBA" id="ARBA00022989"/>
    </source>
</evidence>
<evidence type="ECO:0000256" key="5">
    <source>
        <dbReference type="ARBA" id="ARBA00022692"/>
    </source>
</evidence>
<keyword evidence="11" id="KW-1185">Reference proteome</keyword>
<evidence type="ECO:0000256" key="7">
    <source>
        <dbReference type="ARBA" id="ARBA00023136"/>
    </source>
</evidence>
<evidence type="ECO:0000259" key="9">
    <source>
        <dbReference type="PROSITE" id="PS51012"/>
    </source>
</evidence>
<evidence type="ECO:0000256" key="1">
    <source>
        <dbReference type="ARBA" id="ARBA00004651"/>
    </source>
</evidence>
<dbReference type="InterPro" id="IPR051449">
    <property type="entry name" value="ABC-2_transporter_component"/>
</dbReference>
<dbReference type="Pfam" id="PF12698">
    <property type="entry name" value="ABC2_membrane_3"/>
    <property type="match status" value="1"/>
</dbReference>
<dbReference type="GO" id="GO:0140359">
    <property type="term" value="F:ABC-type transporter activity"/>
    <property type="evidence" value="ECO:0007669"/>
    <property type="project" value="InterPro"/>
</dbReference>
<feature type="transmembrane region" description="Helical" evidence="8">
    <location>
        <begin position="21"/>
        <end position="40"/>
    </location>
</feature>
<evidence type="ECO:0000256" key="3">
    <source>
        <dbReference type="ARBA" id="ARBA00022448"/>
    </source>
</evidence>
<feature type="transmembrane region" description="Helical" evidence="8">
    <location>
        <begin position="293"/>
        <end position="312"/>
    </location>
</feature>
<dbReference type="EMBL" id="PDUD01000033">
    <property type="protein sequence ID" value="PHN03205.1"/>
    <property type="molecule type" value="Genomic_DNA"/>
</dbReference>
<evidence type="ECO:0000313" key="10">
    <source>
        <dbReference type="EMBL" id="PHN03205.1"/>
    </source>
</evidence>
<dbReference type="PANTHER" id="PTHR30294:SF29">
    <property type="entry name" value="MULTIDRUG ABC TRANSPORTER PERMEASE YBHS-RELATED"/>
    <property type="match status" value="1"/>
</dbReference>
<dbReference type="Proteomes" id="UP000223913">
    <property type="component" value="Unassembled WGS sequence"/>
</dbReference>
<sequence length="375" mass="42163">MRTILVLIRKELLQVFRNKAMLPLLTVVPVVQLIVLSFAASNEVKDLKVAIYDQDHSTYSRRLTQKFAASTYFLLSGAPQNLQDAELLLQKDEADIVLLIPAGMERDLYRLQRADMQLLVNAVNGSKGGIANGYANRVIQDFNREVRAEIAPQILAMTAGQGRIEVNFQHWYNPLLDYRTFMVPGILGTLVTILILVLTAMNVVREREIGTIEQLNVTPIRKYQLILGKLLPFLLIGLFDLAIGLIAGKLIFNIPIIGSIWLIFGFCVLNLLAVLAIGMLISTMADTQQQAMFIAWFFMMIFILMGGLFTPIDSMPQWAQYLTYPNPIAHFVEVMRQVMLKGSTFADVQEHFVAMAIVSLFFGTLAVWTYRKTGA</sequence>
<comment type="subcellular location">
    <subcellularLocation>
        <location evidence="1">Cell membrane</location>
        <topology evidence="1">Multi-pass membrane protein</topology>
    </subcellularLocation>
</comment>
<dbReference type="RefSeq" id="WP_099153333.1">
    <property type="nucleotide sequence ID" value="NZ_PDUD01000033.1"/>
</dbReference>
<accession>A0A2D0N3X5</accession>
<keyword evidence="7 8" id="KW-0472">Membrane</keyword>
<evidence type="ECO:0000256" key="8">
    <source>
        <dbReference type="SAM" id="Phobius"/>
    </source>
</evidence>
<gene>
    <name evidence="10" type="ORF">CRP01_27820</name>
</gene>
<dbReference type="OrthoDB" id="9808686at2"/>
<keyword evidence="4" id="KW-1003">Cell membrane</keyword>
<proteinExistence type="inferred from homology"/>
<evidence type="ECO:0000256" key="2">
    <source>
        <dbReference type="ARBA" id="ARBA00007783"/>
    </source>
</evidence>
<dbReference type="AlphaFoldDB" id="A0A2D0N3X5"/>
<comment type="caution">
    <text evidence="10">The sequence shown here is derived from an EMBL/GenBank/DDBJ whole genome shotgun (WGS) entry which is preliminary data.</text>
</comment>
<feature type="transmembrane region" description="Helical" evidence="8">
    <location>
        <begin position="352"/>
        <end position="370"/>
    </location>
</feature>
<feature type="transmembrane region" description="Helical" evidence="8">
    <location>
        <begin position="259"/>
        <end position="281"/>
    </location>
</feature>
<keyword evidence="6 8" id="KW-1133">Transmembrane helix</keyword>
<feature type="transmembrane region" description="Helical" evidence="8">
    <location>
        <begin position="225"/>
        <end position="247"/>
    </location>
</feature>